<evidence type="ECO:0000313" key="10">
    <source>
        <dbReference type="EMBL" id="CAF0838137.1"/>
    </source>
</evidence>
<evidence type="ECO:0000256" key="7">
    <source>
        <dbReference type="ARBA" id="ARBA00023170"/>
    </source>
</evidence>
<dbReference type="SUPFAM" id="SSF48508">
    <property type="entry name" value="Nuclear receptor ligand-binding domain"/>
    <property type="match status" value="1"/>
</dbReference>
<evidence type="ECO:0000313" key="11">
    <source>
        <dbReference type="EMBL" id="CAF1407223.1"/>
    </source>
</evidence>
<keyword evidence="7" id="KW-0675">Receptor</keyword>
<keyword evidence="2" id="KW-0863">Zinc-finger</keyword>
<evidence type="ECO:0000313" key="12">
    <source>
        <dbReference type="Proteomes" id="UP000663828"/>
    </source>
</evidence>
<dbReference type="InterPro" id="IPR050234">
    <property type="entry name" value="Nuclear_hormone_rcpt_NR1"/>
</dbReference>
<keyword evidence="12" id="KW-1185">Reference proteome</keyword>
<evidence type="ECO:0000256" key="1">
    <source>
        <dbReference type="ARBA" id="ARBA00022723"/>
    </source>
</evidence>
<dbReference type="Gene3D" id="1.10.565.10">
    <property type="entry name" value="Retinoid X Receptor"/>
    <property type="match status" value="1"/>
</dbReference>
<dbReference type="PRINTS" id="PR00047">
    <property type="entry name" value="STROIDFINGER"/>
</dbReference>
<evidence type="ECO:0000256" key="3">
    <source>
        <dbReference type="ARBA" id="ARBA00022833"/>
    </source>
</evidence>
<keyword evidence="6" id="KW-0804">Transcription</keyword>
<comment type="caution">
    <text evidence="10">The sequence shown here is derived from an EMBL/GenBank/DDBJ whole genome shotgun (WGS) entry which is preliminary data.</text>
</comment>
<evidence type="ECO:0000256" key="6">
    <source>
        <dbReference type="ARBA" id="ARBA00023163"/>
    </source>
</evidence>
<dbReference type="EMBL" id="CAJNOR010000202">
    <property type="protein sequence ID" value="CAF0838137.1"/>
    <property type="molecule type" value="Genomic_DNA"/>
</dbReference>
<evidence type="ECO:0000256" key="2">
    <source>
        <dbReference type="ARBA" id="ARBA00022771"/>
    </source>
</evidence>
<dbReference type="GO" id="GO:0000978">
    <property type="term" value="F:RNA polymerase II cis-regulatory region sequence-specific DNA binding"/>
    <property type="evidence" value="ECO:0007669"/>
    <property type="project" value="TreeGrafter"/>
</dbReference>
<evidence type="ECO:0000256" key="8">
    <source>
        <dbReference type="ARBA" id="ARBA00023242"/>
    </source>
</evidence>
<dbReference type="GO" id="GO:0000122">
    <property type="term" value="P:negative regulation of transcription by RNA polymerase II"/>
    <property type="evidence" value="ECO:0007669"/>
    <property type="project" value="TreeGrafter"/>
</dbReference>
<dbReference type="GO" id="GO:0045944">
    <property type="term" value="P:positive regulation of transcription by RNA polymerase II"/>
    <property type="evidence" value="ECO:0007669"/>
    <property type="project" value="TreeGrafter"/>
</dbReference>
<keyword evidence="4" id="KW-0805">Transcription regulation</keyword>
<accession>A0A813V8C1</accession>
<evidence type="ECO:0000256" key="4">
    <source>
        <dbReference type="ARBA" id="ARBA00023015"/>
    </source>
</evidence>
<reference evidence="10" key="1">
    <citation type="submission" date="2021-02" db="EMBL/GenBank/DDBJ databases">
        <authorList>
            <person name="Nowell W R."/>
        </authorList>
    </citation>
    <scope>NUCLEOTIDE SEQUENCE</scope>
</reference>
<dbReference type="Proteomes" id="UP000663852">
    <property type="component" value="Unassembled WGS sequence"/>
</dbReference>
<organism evidence="10 12">
    <name type="scientific">Adineta ricciae</name>
    <name type="common">Rotifer</name>
    <dbReference type="NCBI Taxonomy" id="249248"/>
    <lineage>
        <taxon>Eukaryota</taxon>
        <taxon>Metazoa</taxon>
        <taxon>Spiralia</taxon>
        <taxon>Gnathifera</taxon>
        <taxon>Rotifera</taxon>
        <taxon>Eurotatoria</taxon>
        <taxon>Bdelloidea</taxon>
        <taxon>Adinetida</taxon>
        <taxon>Adinetidae</taxon>
        <taxon>Adineta</taxon>
    </lineage>
</organism>
<evidence type="ECO:0000256" key="5">
    <source>
        <dbReference type="ARBA" id="ARBA00023125"/>
    </source>
</evidence>
<dbReference type="GO" id="GO:0030154">
    <property type="term" value="P:cell differentiation"/>
    <property type="evidence" value="ECO:0007669"/>
    <property type="project" value="TreeGrafter"/>
</dbReference>
<dbReference type="EMBL" id="CAJNOJ010000339">
    <property type="protein sequence ID" value="CAF1407223.1"/>
    <property type="molecule type" value="Genomic_DNA"/>
</dbReference>
<keyword evidence="1" id="KW-0479">Metal-binding</keyword>
<protein>
    <recommendedName>
        <fullName evidence="9">Nuclear receptor domain-containing protein</fullName>
    </recommendedName>
</protein>
<dbReference type="GO" id="GO:0004879">
    <property type="term" value="F:nuclear receptor activity"/>
    <property type="evidence" value="ECO:0007669"/>
    <property type="project" value="TreeGrafter"/>
</dbReference>
<dbReference type="InterPro" id="IPR035500">
    <property type="entry name" value="NHR-like_dom_sf"/>
</dbReference>
<dbReference type="PROSITE" id="PS00031">
    <property type="entry name" value="NUCLEAR_REC_DBD_1"/>
    <property type="match status" value="1"/>
</dbReference>
<gene>
    <name evidence="11" type="ORF">EDS130_LOCUS36450</name>
    <name evidence="10" type="ORF">XAT740_LOCUS4823</name>
</gene>
<keyword evidence="5" id="KW-0238">DNA-binding</keyword>
<dbReference type="SMART" id="SM00399">
    <property type="entry name" value="ZnF_C4"/>
    <property type="match status" value="1"/>
</dbReference>
<keyword evidence="3" id="KW-0862">Zinc</keyword>
<dbReference type="OrthoDB" id="6355676at2759"/>
<dbReference type="AlphaFoldDB" id="A0A813V8C1"/>
<keyword evidence="8" id="KW-0539">Nucleus</keyword>
<dbReference type="InterPro" id="IPR001628">
    <property type="entry name" value="Znf_hrmn_rcpt"/>
</dbReference>
<dbReference type="SUPFAM" id="SSF57716">
    <property type="entry name" value="Glucocorticoid receptor-like (DNA-binding domain)"/>
    <property type="match status" value="1"/>
</dbReference>
<dbReference type="Proteomes" id="UP000663828">
    <property type="component" value="Unassembled WGS sequence"/>
</dbReference>
<dbReference type="Pfam" id="PF00105">
    <property type="entry name" value="zf-C4"/>
    <property type="match status" value="1"/>
</dbReference>
<dbReference type="PROSITE" id="PS51030">
    <property type="entry name" value="NUCLEAR_REC_DBD_2"/>
    <property type="match status" value="1"/>
</dbReference>
<feature type="domain" description="Nuclear receptor" evidence="9">
    <location>
        <begin position="14"/>
        <end position="91"/>
    </location>
</feature>
<dbReference type="Gene3D" id="3.30.50.10">
    <property type="entry name" value="Erythroid Transcription Factor GATA-1, subunit A"/>
    <property type="match status" value="1"/>
</dbReference>
<sequence length="353" mass="41643">MASVEKKSSNSRKDLICTVCGAPATGFNFAVITCMCCKAFFRRNALFGLSSLQCRYLSEKCSINIKTRRDCSYCRLKKCFDVGMKKELILTDETKRIKREKILANRQMTLNLFRPVDTFDIKRNSPVKPDHSTNIANIYNAFEDYCFLPLVKFDRYEFELVSQQPVKSRIKLQHYYQYYMTHETSLTNFFKRVPEFRTFSEDQQMVLCKHNMKFLVRISLIETRDPDLPLWPAINLLIETIFGRSLLEETDNLLRNFKGEIHDSRCIRLLLVIFLFSTHSSYNGFLDTLTIYNIQTKYTELLWTYFSEIYDYSVVCEKFSTIIRHCLHLQRIGCDAEAKREELQRTRLCIAPE</sequence>
<dbReference type="GO" id="GO:0008270">
    <property type="term" value="F:zinc ion binding"/>
    <property type="evidence" value="ECO:0007669"/>
    <property type="project" value="UniProtKB-KW"/>
</dbReference>
<dbReference type="InterPro" id="IPR013088">
    <property type="entry name" value="Znf_NHR/GATA"/>
</dbReference>
<name>A0A813V8C1_ADIRI</name>
<dbReference type="PANTHER" id="PTHR24082:SF283">
    <property type="entry name" value="NUCLEAR HORMONE RECEPTOR HR96"/>
    <property type="match status" value="1"/>
</dbReference>
<proteinExistence type="predicted"/>
<evidence type="ECO:0000259" key="9">
    <source>
        <dbReference type="PROSITE" id="PS51030"/>
    </source>
</evidence>
<dbReference type="PANTHER" id="PTHR24082">
    <property type="entry name" value="NUCLEAR HORMONE RECEPTOR"/>
    <property type="match status" value="1"/>
</dbReference>